<organism evidence="4 5">
    <name type="scientific">Rossellomorea vietnamensis</name>
    <dbReference type="NCBI Taxonomy" id="218284"/>
    <lineage>
        <taxon>Bacteria</taxon>
        <taxon>Bacillati</taxon>
        <taxon>Bacillota</taxon>
        <taxon>Bacilli</taxon>
        <taxon>Bacillales</taxon>
        <taxon>Bacillaceae</taxon>
        <taxon>Rossellomorea</taxon>
    </lineage>
</organism>
<dbReference type="PATRIC" id="fig|218284.4.peg.525"/>
<evidence type="ECO:0000259" key="3">
    <source>
        <dbReference type="Pfam" id="PF00857"/>
    </source>
</evidence>
<protein>
    <recommendedName>
        <fullName evidence="3">Isochorismatase-like domain-containing protein</fullName>
    </recommendedName>
</protein>
<dbReference type="PANTHER" id="PTHR43540:SF1">
    <property type="entry name" value="ISOCHORISMATASE HYDROLASE"/>
    <property type="match status" value="1"/>
</dbReference>
<comment type="caution">
    <text evidence="4">The sequence shown here is derived from an EMBL/GenBank/DDBJ whole genome shotgun (WGS) entry which is preliminary data.</text>
</comment>
<dbReference type="AlphaFoldDB" id="A0A0N8GHK0"/>
<accession>A0A0N8GHK0</accession>
<reference evidence="4 5" key="1">
    <citation type="submission" date="2015-08" db="EMBL/GenBank/DDBJ databases">
        <title>Draft Genome Sequence of Bacillus vietnamensis UCD-SED5.</title>
        <authorList>
            <person name="Lee R.D."/>
            <person name="Jospin G."/>
            <person name="Lang J.M."/>
            <person name="Coil D.A."/>
            <person name="Eisen J.A."/>
        </authorList>
    </citation>
    <scope>NUCLEOTIDE SEQUENCE [LARGE SCALE GENOMIC DNA]</scope>
    <source>
        <strain evidence="4 5">UCD-SED5</strain>
    </source>
</reference>
<dbReference type="GO" id="GO:0016787">
    <property type="term" value="F:hydrolase activity"/>
    <property type="evidence" value="ECO:0007669"/>
    <property type="project" value="UniProtKB-KW"/>
</dbReference>
<evidence type="ECO:0000313" key="4">
    <source>
        <dbReference type="EMBL" id="KPL61514.1"/>
    </source>
</evidence>
<sequence>MLNERRGVPMSETCLILVDFQKAFSDSSRGKRNNPSMEKNAFQLLNGWREKAWPVVHVQHSSFDMESPLHSSSAGFDFIDSFRPVQKEKHIIKHVNSAFIDTDLDLYLKREKYKSLVVMGFTTNHAISTTVRMAADLGYEVTVPYDATACFETYSFDGSLFSAEIVHGLSLANLHQEFASISSTESLLSSRLKLTKPVIL</sequence>
<comment type="similarity">
    <text evidence="1">Belongs to the isochorismatase family.</text>
</comment>
<dbReference type="SUPFAM" id="SSF52499">
    <property type="entry name" value="Isochorismatase-like hydrolases"/>
    <property type="match status" value="1"/>
</dbReference>
<keyword evidence="2" id="KW-0378">Hydrolase</keyword>
<dbReference type="PANTHER" id="PTHR43540">
    <property type="entry name" value="PEROXYUREIDOACRYLATE/UREIDOACRYLATE AMIDOHYDROLASE-RELATED"/>
    <property type="match status" value="1"/>
</dbReference>
<dbReference type="InterPro" id="IPR000868">
    <property type="entry name" value="Isochorismatase-like_dom"/>
</dbReference>
<dbReference type="InterPro" id="IPR050272">
    <property type="entry name" value="Isochorismatase-like_hydrls"/>
</dbReference>
<feature type="domain" description="Isochorismatase-like" evidence="3">
    <location>
        <begin position="13"/>
        <end position="184"/>
    </location>
</feature>
<evidence type="ECO:0000313" key="5">
    <source>
        <dbReference type="Proteomes" id="UP000050398"/>
    </source>
</evidence>
<proteinExistence type="inferred from homology"/>
<dbReference type="Gene3D" id="3.40.50.850">
    <property type="entry name" value="Isochorismatase-like"/>
    <property type="match status" value="1"/>
</dbReference>
<evidence type="ECO:0000256" key="1">
    <source>
        <dbReference type="ARBA" id="ARBA00006336"/>
    </source>
</evidence>
<evidence type="ECO:0000256" key="2">
    <source>
        <dbReference type="ARBA" id="ARBA00022801"/>
    </source>
</evidence>
<dbReference type="eggNOG" id="COG1335">
    <property type="taxonomic scope" value="Bacteria"/>
</dbReference>
<dbReference type="InterPro" id="IPR036380">
    <property type="entry name" value="Isochorismatase-like_sf"/>
</dbReference>
<dbReference type="CDD" id="cd01014">
    <property type="entry name" value="nicotinamidase_related"/>
    <property type="match status" value="1"/>
</dbReference>
<name>A0A0N8GHK0_9BACI</name>
<dbReference type="Pfam" id="PF00857">
    <property type="entry name" value="Isochorismatase"/>
    <property type="match status" value="1"/>
</dbReference>
<dbReference type="Proteomes" id="UP000050398">
    <property type="component" value="Unassembled WGS sequence"/>
</dbReference>
<gene>
    <name evidence="4" type="ORF">AM506_02485</name>
</gene>
<dbReference type="EMBL" id="LIXZ01000001">
    <property type="protein sequence ID" value="KPL61514.1"/>
    <property type="molecule type" value="Genomic_DNA"/>
</dbReference>